<protein>
    <submittedName>
        <fullName evidence="1">Uncharacterized protein</fullName>
    </submittedName>
</protein>
<evidence type="ECO:0000313" key="1">
    <source>
        <dbReference type="EMBL" id="CDX01978.1"/>
    </source>
</evidence>
<dbReference type="PATRIC" id="fig|49338.4.peg.2254"/>
<reference evidence="1" key="1">
    <citation type="submission" date="2014-07" db="EMBL/GenBank/DDBJ databases">
        <authorList>
            <person name="Hornung V.Bastian."/>
        </authorList>
    </citation>
    <scope>NUCLEOTIDE SEQUENCE</scope>
    <source>
        <strain evidence="1">PCE-S</strain>
    </source>
</reference>
<sequence length="51" mass="5672">MLGWIAMFILGAFLLSCGVAVFASCRQIFNVTFNSFNTPKRTKKFVKPAQA</sequence>
<dbReference type="EMBL" id="LK996017">
    <property type="protein sequence ID" value="CDX01978.1"/>
    <property type="molecule type" value="Genomic_DNA"/>
</dbReference>
<gene>
    <name evidence="1" type="ORF">DPCES_2091</name>
</gene>
<proteinExistence type="predicted"/>
<name>A0A098AZG5_DESHA</name>
<dbReference type="AlphaFoldDB" id="A0A098AZG5"/>
<dbReference type="RefSeq" id="WP_005813017.1">
    <property type="nucleotide sequence ID" value="NZ_CABKQQ010000043.1"/>
</dbReference>
<organism evidence="1">
    <name type="scientific">Desulfitobacterium hafniense</name>
    <name type="common">Desulfitobacterium frappieri</name>
    <dbReference type="NCBI Taxonomy" id="49338"/>
    <lineage>
        <taxon>Bacteria</taxon>
        <taxon>Bacillati</taxon>
        <taxon>Bacillota</taxon>
        <taxon>Clostridia</taxon>
        <taxon>Eubacteriales</taxon>
        <taxon>Desulfitobacteriaceae</taxon>
        <taxon>Desulfitobacterium</taxon>
    </lineage>
</organism>
<accession>A0A098AZG5</accession>